<sequence>MQLRNKRIIVTGAAQGVGESTARALAREGASVVAMDVDEDRVRATAHSIAAETGGDTTFQVVDVSDRGQVFDAVAAAADRLGGLDVLVNVAGVQRAKPAEELAPEDFDFLLNVNVRGTFYTNQAAFTAMKASGGGHIINFGSDAGMTAIRQLGGYAATKGAVHAWTRTIALEFAQHGVRANIVVPAMKTAMTRAGAKEGRAGVYAKVPLGGDLGDPDRDLAPVMVFLAGDGSRFMTGQTICVNGGIGMAR</sequence>
<dbReference type="EMBL" id="CP070619">
    <property type="protein sequence ID" value="QSE92587.1"/>
    <property type="molecule type" value="Genomic_DNA"/>
</dbReference>
<dbReference type="PRINTS" id="PR00080">
    <property type="entry name" value="SDRFAMILY"/>
</dbReference>
<dbReference type="PANTHER" id="PTHR24321:SF8">
    <property type="entry name" value="ESTRADIOL 17-BETA-DEHYDROGENASE 8-RELATED"/>
    <property type="match status" value="1"/>
</dbReference>
<dbReference type="RefSeq" id="WP_160100762.1">
    <property type="nucleotide sequence ID" value="NZ_CP070619.1"/>
</dbReference>
<reference evidence="3 4" key="1">
    <citation type="journal article" date="2021" name="Microbiol. Resour. Announc.">
        <title>Complete Genome Sequences of Two Rhodococcus sp. Strains with Large and Linear Chromosomes, Isolated from Apple Rhizosphere.</title>
        <authorList>
            <person name="Benning S."/>
            <person name="Brugnone N."/>
            <person name="Siani R."/>
            <person name="Kublik S."/>
            <person name="Schloter M."/>
            <person name="Rad V."/>
        </authorList>
    </citation>
    <scope>NUCLEOTIDE SEQUENCE [LARGE SCALE GENOMIC DNA]</scope>
    <source>
        <strain evidence="3 4">R79</strain>
    </source>
</reference>
<dbReference type="SUPFAM" id="SSF51735">
    <property type="entry name" value="NAD(P)-binding Rossmann-fold domains"/>
    <property type="match status" value="1"/>
</dbReference>
<dbReference type="InterPro" id="IPR020904">
    <property type="entry name" value="Sc_DH/Rdtase_CS"/>
</dbReference>
<dbReference type="InterPro" id="IPR036291">
    <property type="entry name" value="NAD(P)-bd_dom_sf"/>
</dbReference>
<keyword evidence="2" id="KW-0560">Oxidoreductase</keyword>
<protein>
    <submittedName>
        <fullName evidence="3">SDR family oxidoreductase</fullName>
    </submittedName>
</protein>
<dbReference type="PRINTS" id="PR00081">
    <property type="entry name" value="GDHRDH"/>
</dbReference>
<keyword evidence="4" id="KW-1185">Reference proteome</keyword>
<evidence type="ECO:0000256" key="2">
    <source>
        <dbReference type="ARBA" id="ARBA00023002"/>
    </source>
</evidence>
<organism evidence="3 4">
    <name type="scientific">Rhodococcus pseudokoreensis</name>
    <dbReference type="NCBI Taxonomy" id="2811421"/>
    <lineage>
        <taxon>Bacteria</taxon>
        <taxon>Bacillati</taxon>
        <taxon>Actinomycetota</taxon>
        <taxon>Actinomycetes</taxon>
        <taxon>Mycobacteriales</taxon>
        <taxon>Nocardiaceae</taxon>
        <taxon>Rhodococcus</taxon>
    </lineage>
</organism>
<proteinExistence type="inferred from homology"/>
<accession>A0A974W8G3</accession>
<name>A0A974W8G3_9NOCA</name>
<comment type="similarity">
    <text evidence="1">Belongs to the short-chain dehydrogenases/reductases (SDR) family.</text>
</comment>
<dbReference type="Pfam" id="PF13561">
    <property type="entry name" value="adh_short_C2"/>
    <property type="match status" value="1"/>
</dbReference>
<dbReference type="Gene3D" id="3.40.50.720">
    <property type="entry name" value="NAD(P)-binding Rossmann-like Domain"/>
    <property type="match status" value="1"/>
</dbReference>
<dbReference type="Proteomes" id="UP000662986">
    <property type="component" value="Chromosome"/>
</dbReference>
<reference evidence="3 4" key="2">
    <citation type="journal article" date="2022" name="Arch. Microbiol.">
        <title>Rhodococcus pseudokoreensis sp. nov. isolated from the rhizosphere of young M26 apple rootstocks.</title>
        <authorList>
            <person name="Kampfer P."/>
            <person name="Glaeser S.P."/>
            <person name="Blom J."/>
            <person name="Wolf J."/>
            <person name="Benning S."/>
            <person name="Schloter M."/>
            <person name="Neumann-Schaal M."/>
        </authorList>
    </citation>
    <scope>NUCLEOTIDE SEQUENCE [LARGE SCALE GENOMIC DNA]</scope>
    <source>
        <strain evidence="3 4">R79</strain>
    </source>
</reference>
<dbReference type="InterPro" id="IPR002347">
    <property type="entry name" value="SDR_fam"/>
</dbReference>
<dbReference type="CDD" id="cd05233">
    <property type="entry name" value="SDR_c"/>
    <property type="match status" value="1"/>
</dbReference>
<dbReference type="PANTHER" id="PTHR24321">
    <property type="entry name" value="DEHYDROGENASES, SHORT CHAIN"/>
    <property type="match status" value="1"/>
</dbReference>
<evidence type="ECO:0000256" key="1">
    <source>
        <dbReference type="ARBA" id="ARBA00006484"/>
    </source>
</evidence>
<evidence type="ECO:0000313" key="3">
    <source>
        <dbReference type="EMBL" id="QSE92587.1"/>
    </source>
</evidence>
<dbReference type="PROSITE" id="PS00061">
    <property type="entry name" value="ADH_SHORT"/>
    <property type="match status" value="1"/>
</dbReference>
<gene>
    <name evidence="3" type="ORF">JWS13_30245</name>
</gene>
<evidence type="ECO:0000313" key="4">
    <source>
        <dbReference type="Proteomes" id="UP000662986"/>
    </source>
</evidence>